<sequence>MTSAGATAEQYPGFVAKRHNSCLPALWLQSARLGWLGAATANR</sequence>
<accession>A0A486XNY9</accession>
<name>A0A486XNY9_9GAMM</name>
<reference evidence="1" key="1">
    <citation type="submission" date="2019-04" db="EMBL/GenBank/DDBJ databases">
        <authorList>
            <person name="Brambilla D."/>
        </authorList>
    </citation>
    <scope>NUCLEOTIDE SEQUENCE</scope>
    <source>
        <strain evidence="1">BAL1</strain>
    </source>
</reference>
<dbReference type="EMBL" id="CAAJGR010000099">
    <property type="protein sequence ID" value="VHO04313.1"/>
    <property type="molecule type" value="Genomic_DNA"/>
</dbReference>
<dbReference type="AlphaFoldDB" id="A0A486XNY9"/>
<organism evidence="1">
    <name type="scientific">Rheinheimera sp. BAL341</name>
    <dbReference type="NCBI Taxonomy" id="1708203"/>
    <lineage>
        <taxon>Bacteria</taxon>
        <taxon>Pseudomonadati</taxon>
        <taxon>Pseudomonadota</taxon>
        <taxon>Gammaproteobacteria</taxon>
        <taxon>Chromatiales</taxon>
        <taxon>Chromatiaceae</taxon>
        <taxon>Rheinheimera</taxon>
    </lineage>
</organism>
<gene>
    <name evidence="1" type="ORF">BAL341_1825</name>
</gene>
<evidence type="ECO:0000313" key="1">
    <source>
        <dbReference type="EMBL" id="VHO04313.1"/>
    </source>
</evidence>
<proteinExistence type="predicted"/>
<protein>
    <submittedName>
        <fullName evidence="1">Uncharacterized protein</fullName>
    </submittedName>
</protein>